<accession>A0AAD4QHM5</accession>
<dbReference type="AlphaFoldDB" id="A0AAD4QHM5"/>
<evidence type="ECO:0000313" key="1">
    <source>
        <dbReference type="EMBL" id="KAI0291206.1"/>
    </source>
</evidence>
<protein>
    <submittedName>
        <fullName evidence="1">Uncharacterized protein</fullName>
    </submittedName>
</protein>
<keyword evidence="2" id="KW-1185">Reference proteome</keyword>
<comment type="caution">
    <text evidence="1">The sequence shown here is derived from an EMBL/GenBank/DDBJ whole genome shotgun (WGS) entry which is preliminary data.</text>
</comment>
<gene>
    <name evidence="1" type="ORF">B0F90DRAFT_1778905</name>
</gene>
<organism evidence="1 2">
    <name type="scientific">Multifurca ochricompacta</name>
    <dbReference type="NCBI Taxonomy" id="376703"/>
    <lineage>
        <taxon>Eukaryota</taxon>
        <taxon>Fungi</taxon>
        <taxon>Dikarya</taxon>
        <taxon>Basidiomycota</taxon>
        <taxon>Agaricomycotina</taxon>
        <taxon>Agaricomycetes</taxon>
        <taxon>Russulales</taxon>
        <taxon>Russulaceae</taxon>
        <taxon>Multifurca</taxon>
    </lineage>
</organism>
<reference evidence="1" key="1">
    <citation type="journal article" date="2022" name="New Phytol.">
        <title>Evolutionary transition to the ectomycorrhizal habit in the genomes of a hyperdiverse lineage of mushroom-forming fungi.</title>
        <authorList>
            <person name="Looney B."/>
            <person name="Miyauchi S."/>
            <person name="Morin E."/>
            <person name="Drula E."/>
            <person name="Courty P.E."/>
            <person name="Kohler A."/>
            <person name="Kuo A."/>
            <person name="LaButti K."/>
            <person name="Pangilinan J."/>
            <person name="Lipzen A."/>
            <person name="Riley R."/>
            <person name="Andreopoulos W."/>
            <person name="He G."/>
            <person name="Johnson J."/>
            <person name="Nolan M."/>
            <person name="Tritt A."/>
            <person name="Barry K.W."/>
            <person name="Grigoriev I.V."/>
            <person name="Nagy L.G."/>
            <person name="Hibbett D."/>
            <person name="Henrissat B."/>
            <person name="Matheny P.B."/>
            <person name="Labbe J."/>
            <person name="Martin F.M."/>
        </authorList>
    </citation>
    <scope>NUCLEOTIDE SEQUENCE</scope>
    <source>
        <strain evidence="1">BPL690</strain>
    </source>
</reference>
<proteinExistence type="predicted"/>
<dbReference type="Proteomes" id="UP001203297">
    <property type="component" value="Unassembled WGS sequence"/>
</dbReference>
<sequence>MSSMIVEQRMLLPDPRFPRIHNKELFIFHSLKERPSVNHVAVPPWCVSLAVL</sequence>
<dbReference type="EMBL" id="WTXG01000170">
    <property type="protein sequence ID" value="KAI0291206.1"/>
    <property type="molecule type" value="Genomic_DNA"/>
</dbReference>
<evidence type="ECO:0000313" key="2">
    <source>
        <dbReference type="Proteomes" id="UP001203297"/>
    </source>
</evidence>
<name>A0AAD4QHM5_9AGAM</name>